<dbReference type="eggNOG" id="COG1188">
    <property type="taxonomic scope" value="Bacteria"/>
</dbReference>
<dbReference type="AlphaFoldDB" id="D0L0H9"/>
<feature type="domain" description="RNA-binding S4" evidence="2">
    <location>
        <begin position="17"/>
        <end position="79"/>
    </location>
</feature>
<dbReference type="SMART" id="SM00363">
    <property type="entry name" value="S4"/>
    <property type="match status" value="1"/>
</dbReference>
<dbReference type="InterPro" id="IPR036986">
    <property type="entry name" value="S4_RNA-bd_sf"/>
</dbReference>
<name>D0L0H9_HALNC</name>
<proteinExistence type="predicted"/>
<dbReference type="OrthoDB" id="9797176at2"/>
<dbReference type="Pfam" id="PF01479">
    <property type="entry name" value="S4"/>
    <property type="match status" value="1"/>
</dbReference>
<dbReference type="HOGENOM" id="CLU_101003_2_1_6"/>
<evidence type="ECO:0000313" key="3">
    <source>
        <dbReference type="EMBL" id="ACX96202.1"/>
    </source>
</evidence>
<sequence length="140" mass="15679">MANSSTNKTQQTELKEQRVDTWLWAARFFKTRSLASTAIEGGKVAINGQPCKKSGKAVRIGDELSIERGETKWIVTVTGLSKQRGSATVAQTLYSESPEHLAERLKKAEQNRQNHLMNPSRVKPDQHTRILLRALRGKPV</sequence>
<dbReference type="GO" id="GO:0003723">
    <property type="term" value="F:RNA binding"/>
    <property type="evidence" value="ECO:0007669"/>
    <property type="project" value="UniProtKB-KW"/>
</dbReference>
<dbReference type="RefSeq" id="WP_012824236.1">
    <property type="nucleotide sequence ID" value="NC_013422.1"/>
</dbReference>
<keyword evidence="1" id="KW-0694">RNA-binding</keyword>
<evidence type="ECO:0000256" key="1">
    <source>
        <dbReference type="PROSITE-ProRule" id="PRU00182"/>
    </source>
</evidence>
<dbReference type="PROSITE" id="PS50889">
    <property type="entry name" value="S4"/>
    <property type="match status" value="1"/>
</dbReference>
<dbReference type="Proteomes" id="UP000009102">
    <property type="component" value="Chromosome"/>
</dbReference>
<protein>
    <submittedName>
        <fullName evidence="3">RNA-binding S4 domain protein</fullName>
    </submittedName>
</protein>
<dbReference type="EMBL" id="CP001801">
    <property type="protein sequence ID" value="ACX96202.1"/>
    <property type="molecule type" value="Genomic_DNA"/>
</dbReference>
<dbReference type="STRING" id="555778.Hneap_1368"/>
<dbReference type="InterPro" id="IPR002942">
    <property type="entry name" value="S4_RNA-bd"/>
</dbReference>
<keyword evidence="4" id="KW-1185">Reference proteome</keyword>
<dbReference type="KEGG" id="hna:Hneap_1368"/>
<evidence type="ECO:0000313" key="4">
    <source>
        <dbReference type="Proteomes" id="UP000009102"/>
    </source>
</evidence>
<organism evidence="3 4">
    <name type="scientific">Halothiobacillus neapolitanus (strain ATCC 23641 / DSM 15147 / CIP 104769 / NCIMB 8539 / c2)</name>
    <name type="common">Thiobacillus neapolitanus</name>
    <dbReference type="NCBI Taxonomy" id="555778"/>
    <lineage>
        <taxon>Bacteria</taxon>
        <taxon>Pseudomonadati</taxon>
        <taxon>Pseudomonadota</taxon>
        <taxon>Gammaproteobacteria</taxon>
        <taxon>Chromatiales</taxon>
        <taxon>Halothiobacillaceae</taxon>
        <taxon>Halothiobacillus</taxon>
    </lineage>
</organism>
<dbReference type="Gene3D" id="3.10.290.10">
    <property type="entry name" value="RNA-binding S4 domain"/>
    <property type="match status" value="1"/>
</dbReference>
<evidence type="ECO:0000259" key="2">
    <source>
        <dbReference type="SMART" id="SM00363"/>
    </source>
</evidence>
<dbReference type="CDD" id="cd00165">
    <property type="entry name" value="S4"/>
    <property type="match status" value="1"/>
</dbReference>
<dbReference type="SUPFAM" id="SSF55174">
    <property type="entry name" value="Alpha-L RNA-binding motif"/>
    <property type="match status" value="1"/>
</dbReference>
<reference evidence="3 4" key="1">
    <citation type="submission" date="2009-10" db="EMBL/GenBank/DDBJ databases">
        <title>Complete sequence of Halothiobacillus neapolitanus c2.</title>
        <authorList>
            <consortium name="US DOE Joint Genome Institute"/>
            <person name="Lucas S."/>
            <person name="Copeland A."/>
            <person name="Lapidus A."/>
            <person name="Glavina del Rio T."/>
            <person name="Tice H."/>
            <person name="Bruce D."/>
            <person name="Goodwin L."/>
            <person name="Pitluck S."/>
            <person name="Davenport K."/>
            <person name="Brettin T."/>
            <person name="Detter J.C."/>
            <person name="Han C."/>
            <person name="Tapia R."/>
            <person name="Larimer F."/>
            <person name="Land M."/>
            <person name="Hauser L."/>
            <person name="Kyrpides N."/>
            <person name="Mikhailova N."/>
            <person name="Kerfeld C."/>
            <person name="Cannon G."/>
            <person name="Heinhort S."/>
        </authorList>
    </citation>
    <scope>NUCLEOTIDE SEQUENCE [LARGE SCALE GENOMIC DNA]</scope>
    <source>
        <strain evidence="4">ATCC 23641 / c2</strain>
    </source>
</reference>
<accession>D0L0H9</accession>
<gene>
    <name evidence="3" type="ordered locus">Hneap_1368</name>
</gene>